<organism evidence="6 7">
    <name type="scientific">Arthrobacter jiangjiafuii</name>
    <dbReference type="NCBI Taxonomy" id="2817475"/>
    <lineage>
        <taxon>Bacteria</taxon>
        <taxon>Bacillati</taxon>
        <taxon>Actinomycetota</taxon>
        <taxon>Actinomycetes</taxon>
        <taxon>Micrococcales</taxon>
        <taxon>Micrococcaceae</taxon>
        <taxon>Arthrobacter</taxon>
    </lineage>
</organism>
<keyword evidence="2 4" id="KW-0238">DNA-binding</keyword>
<feature type="DNA-binding region" description="H-T-H motif" evidence="4">
    <location>
        <begin position="7"/>
        <end position="26"/>
    </location>
</feature>
<feature type="domain" description="HTH tetR-type" evidence="5">
    <location>
        <begin position="1"/>
        <end position="44"/>
    </location>
</feature>
<evidence type="ECO:0000256" key="3">
    <source>
        <dbReference type="ARBA" id="ARBA00023163"/>
    </source>
</evidence>
<dbReference type="KEGG" id="ajg:KKR91_06365"/>
<evidence type="ECO:0000256" key="1">
    <source>
        <dbReference type="ARBA" id="ARBA00023015"/>
    </source>
</evidence>
<dbReference type="SUPFAM" id="SSF46689">
    <property type="entry name" value="Homeodomain-like"/>
    <property type="match status" value="1"/>
</dbReference>
<dbReference type="AlphaFoldDB" id="A0A975M7F2"/>
<keyword evidence="7" id="KW-1185">Reference proteome</keyword>
<dbReference type="Proteomes" id="UP000676885">
    <property type="component" value="Chromosome"/>
</dbReference>
<dbReference type="InterPro" id="IPR050109">
    <property type="entry name" value="HTH-type_TetR-like_transc_reg"/>
</dbReference>
<dbReference type="PROSITE" id="PS50977">
    <property type="entry name" value="HTH_TETR_2"/>
    <property type="match status" value="1"/>
</dbReference>
<evidence type="ECO:0000259" key="5">
    <source>
        <dbReference type="PROSITE" id="PS50977"/>
    </source>
</evidence>
<name>A0A975M7F2_9MICC</name>
<dbReference type="Gene3D" id="1.10.357.10">
    <property type="entry name" value="Tetracycline Repressor, domain 2"/>
    <property type="match status" value="1"/>
</dbReference>
<keyword evidence="3" id="KW-0804">Transcription</keyword>
<dbReference type="InterPro" id="IPR041347">
    <property type="entry name" value="MftR_C"/>
</dbReference>
<protein>
    <submittedName>
        <fullName evidence="6">TetR family transcriptional regulator</fullName>
    </submittedName>
</protein>
<dbReference type="Gene3D" id="1.10.10.60">
    <property type="entry name" value="Homeodomain-like"/>
    <property type="match status" value="1"/>
</dbReference>
<dbReference type="PANTHER" id="PTHR30055">
    <property type="entry name" value="HTH-TYPE TRANSCRIPTIONAL REGULATOR RUTR"/>
    <property type="match status" value="1"/>
</dbReference>
<dbReference type="InterPro" id="IPR001647">
    <property type="entry name" value="HTH_TetR"/>
</dbReference>
<sequence>MGYQQASMSQIASELGLSVRTLHRYFPAKADIVWGGIESSLDALSEGLRHANAELPVIEAITAGVVAVFDQNADDNAIDRARLRLIATTPELRAARPETFELWRAQLIGFIGDRLGEPAGSLVPWVMGAAVQTTITEALAWWALHEQTRGPGEVVGQALASFNSVAAGLSPPVPSRRGQE</sequence>
<dbReference type="PROSITE" id="PS01081">
    <property type="entry name" value="HTH_TETR_1"/>
    <property type="match status" value="1"/>
</dbReference>
<proteinExistence type="predicted"/>
<dbReference type="Pfam" id="PF00440">
    <property type="entry name" value="TetR_N"/>
    <property type="match status" value="1"/>
</dbReference>
<evidence type="ECO:0000313" key="7">
    <source>
        <dbReference type="Proteomes" id="UP000676885"/>
    </source>
</evidence>
<evidence type="ECO:0000256" key="2">
    <source>
        <dbReference type="ARBA" id="ARBA00023125"/>
    </source>
</evidence>
<accession>A0A975M7F2</accession>
<gene>
    <name evidence="6" type="ORF">KKR91_06365</name>
</gene>
<dbReference type="PANTHER" id="PTHR30055:SF234">
    <property type="entry name" value="HTH-TYPE TRANSCRIPTIONAL REGULATOR BETI"/>
    <property type="match status" value="1"/>
</dbReference>
<dbReference type="InterPro" id="IPR023772">
    <property type="entry name" value="DNA-bd_HTH_TetR-type_CS"/>
</dbReference>
<evidence type="ECO:0000313" key="6">
    <source>
        <dbReference type="EMBL" id="QWC11190.1"/>
    </source>
</evidence>
<dbReference type="EMBL" id="CP076022">
    <property type="protein sequence ID" value="QWC11190.1"/>
    <property type="molecule type" value="Genomic_DNA"/>
</dbReference>
<reference evidence="6 7" key="1">
    <citation type="submission" date="2021-05" db="EMBL/GenBank/DDBJ databases">
        <title>Novel species in genus Arthrobacter.</title>
        <authorList>
            <person name="Zhang G."/>
        </authorList>
    </citation>
    <scope>NUCLEOTIDE SEQUENCE [LARGE SCALE GENOMIC DNA]</scope>
    <source>
        <strain evidence="7">zg-ZUI227</strain>
    </source>
</reference>
<evidence type="ECO:0000256" key="4">
    <source>
        <dbReference type="PROSITE-ProRule" id="PRU00335"/>
    </source>
</evidence>
<dbReference type="GO" id="GO:0000976">
    <property type="term" value="F:transcription cis-regulatory region binding"/>
    <property type="evidence" value="ECO:0007669"/>
    <property type="project" value="TreeGrafter"/>
</dbReference>
<dbReference type="GO" id="GO:0003700">
    <property type="term" value="F:DNA-binding transcription factor activity"/>
    <property type="evidence" value="ECO:0007669"/>
    <property type="project" value="TreeGrafter"/>
</dbReference>
<dbReference type="InterPro" id="IPR009057">
    <property type="entry name" value="Homeodomain-like_sf"/>
</dbReference>
<keyword evidence="1" id="KW-0805">Transcription regulation</keyword>
<dbReference type="Pfam" id="PF17754">
    <property type="entry name" value="TetR_C_14"/>
    <property type="match status" value="1"/>
</dbReference>